<evidence type="ECO:0000313" key="1">
    <source>
        <dbReference type="EMBL" id="QJX80249.1"/>
    </source>
</evidence>
<dbReference type="RefSeq" id="WP_171778235.1">
    <property type="nucleotide sequence ID" value="NZ_CP045273.1"/>
</dbReference>
<dbReference type="InterPro" id="IPR035948">
    <property type="entry name" value="YwqG-like_sf"/>
</dbReference>
<dbReference type="Proteomes" id="UP000501076">
    <property type="component" value="Plasmid pFDU301A"/>
</dbReference>
<protein>
    <submittedName>
        <fullName evidence="1">DUF1963 domain-containing protein</fullName>
    </submittedName>
</protein>
<dbReference type="InterPro" id="IPR015315">
    <property type="entry name" value="DUF1963"/>
</dbReference>
<proteinExistence type="predicted"/>
<reference evidence="1 2" key="1">
    <citation type="submission" date="2019-10" db="EMBL/GenBank/DDBJ databases">
        <title>Complete genome sequences for adaption low water activity.</title>
        <authorList>
            <person name="Zhao L."/>
            <person name="Zhong J."/>
        </authorList>
    </citation>
    <scope>NUCLEOTIDE SEQUENCE [LARGE SCALE GENOMIC DNA]</scope>
    <source>
        <strain evidence="1 2">FDU301</strain>
        <plasmid evidence="2">pfdu301a</plasmid>
    </source>
</reference>
<accession>A0A6M6E4Z8</accession>
<dbReference type="PANTHER" id="PTHR36436">
    <property type="entry name" value="SLL5081 PROTEIN"/>
    <property type="match status" value="1"/>
</dbReference>
<dbReference type="Gene3D" id="2.30.320.10">
    <property type="entry name" value="YwqG-like"/>
    <property type="match status" value="1"/>
</dbReference>
<dbReference type="EMBL" id="CP045273">
    <property type="protein sequence ID" value="QJX80249.1"/>
    <property type="molecule type" value="Genomic_DNA"/>
</dbReference>
<keyword evidence="1" id="KW-0614">Plasmid</keyword>
<sequence length="273" mass="31626">MKKESTFTFPQELKAYEKALEHTILPFIKIKEQLDKKPKIYESKLGGNPYLPKGAEHPIDSYGAPMLLLAQINFSEAPSIKDMPETGILQFFITAKEEIDYGQDPDDITSQKNFRVIYYSNVITEESELTTDFSYINEHNLDFDMFPIQREIGLSFEISEEPLSCEDYRFEELCDTNESINALCENDDDFDLYSELYGRGHKMGGYCYCAQTDPRVYSDELREYDVLLLQIDSDENEDEDIMFGDSGVANFFIKRADLKALNFKDVLYNWDCS</sequence>
<geneLocation type="plasmid" evidence="2">
    <name>pfdu301a</name>
</geneLocation>
<name>A0A6M6E4Z8_PRIMG</name>
<dbReference type="SUPFAM" id="SSF103032">
    <property type="entry name" value="Hypothetical protein YwqG"/>
    <property type="match status" value="1"/>
</dbReference>
<organism evidence="1 2">
    <name type="scientific">Priestia megaterium</name>
    <name type="common">Bacillus megaterium</name>
    <dbReference type="NCBI Taxonomy" id="1404"/>
    <lineage>
        <taxon>Bacteria</taxon>
        <taxon>Bacillati</taxon>
        <taxon>Bacillota</taxon>
        <taxon>Bacilli</taxon>
        <taxon>Bacillales</taxon>
        <taxon>Bacillaceae</taxon>
        <taxon>Priestia</taxon>
    </lineage>
</organism>
<dbReference type="PANTHER" id="PTHR36436:SF6">
    <property type="entry name" value="SLL5081 PROTEIN"/>
    <property type="match status" value="1"/>
</dbReference>
<evidence type="ECO:0000313" key="2">
    <source>
        <dbReference type="Proteomes" id="UP000501076"/>
    </source>
</evidence>
<gene>
    <name evidence="1" type="ORF">FDZ14_29575</name>
</gene>
<dbReference type="Pfam" id="PF09234">
    <property type="entry name" value="DUF1963"/>
    <property type="match status" value="1"/>
</dbReference>
<dbReference type="AlphaFoldDB" id="A0A6M6E4Z8"/>